<accession>A0ABR1VQR7</accession>
<dbReference type="Gene3D" id="3.40.50.720">
    <property type="entry name" value="NAD(P)-binding Rossmann-like Domain"/>
    <property type="match status" value="1"/>
</dbReference>
<dbReference type="PANTHER" id="PTHR10366">
    <property type="entry name" value="NAD DEPENDENT EPIMERASE/DEHYDRATASE"/>
    <property type="match status" value="1"/>
</dbReference>
<dbReference type="Proteomes" id="UP001480595">
    <property type="component" value="Unassembled WGS sequence"/>
</dbReference>
<comment type="caution">
    <text evidence="5">The sequence shown here is derived from an EMBL/GenBank/DDBJ whole genome shotgun (WGS) entry which is preliminary data.</text>
</comment>
<proteinExistence type="inferred from homology"/>
<evidence type="ECO:0000313" key="5">
    <source>
        <dbReference type="EMBL" id="KAK8073591.1"/>
    </source>
</evidence>
<dbReference type="GeneID" id="92088962"/>
<sequence length="223" mass="24418">MRVTDETSYSVHIQDRKHRFRRLGRDGRAPQGGSQGPRACPQSRKGEYISDLFQKRYGPDVFEIAHAEDFASLASQPWMLEALMNGCAGVVHMATDTSFGMSPEQVIARTVELARAVLEAAAKTPTVRRVVFTSSAATLPRLQEPVHITPSSWASDDVVRMAWSSSSLVPPPDQDAFARSLIVYAASKVEAERACWAFMQQRSDSGKEGGGKGGRRAAQPQPQ</sequence>
<dbReference type="SUPFAM" id="SSF51735">
    <property type="entry name" value="NAD(P)-binding Rossmann-fold domains"/>
    <property type="match status" value="1"/>
</dbReference>
<keyword evidence="6" id="KW-1185">Reference proteome</keyword>
<reference evidence="5 6" key="1">
    <citation type="submission" date="2023-01" db="EMBL/GenBank/DDBJ databases">
        <title>Analysis of 21 Apiospora genomes using comparative genomics revels a genus with tremendous synthesis potential of carbohydrate active enzymes and secondary metabolites.</title>
        <authorList>
            <person name="Sorensen T."/>
        </authorList>
    </citation>
    <scope>NUCLEOTIDE SEQUENCE [LARGE SCALE GENOMIC DNA]</scope>
    <source>
        <strain evidence="5 6">CBS 135458</strain>
    </source>
</reference>
<comment type="similarity">
    <text evidence="2">Belongs to the NAD(P)-dependent epimerase/dehydratase family. Dihydroflavonol-4-reductase subfamily.</text>
</comment>
<dbReference type="InterPro" id="IPR050425">
    <property type="entry name" value="NAD(P)_dehydrat-like"/>
</dbReference>
<evidence type="ECO:0000256" key="2">
    <source>
        <dbReference type="ARBA" id="ARBA00023445"/>
    </source>
</evidence>
<feature type="domain" description="NAD-dependent epimerase/dehydratase" evidence="4">
    <location>
        <begin position="81"/>
        <end position="201"/>
    </location>
</feature>
<feature type="region of interest" description="Disordered" evidence="3">
    <location>
        <begin position="202"/>
        <end position="223"/>
    </location>
</feature>
<dbReference type="InterPro" id="IPR036291">
    <property type="entry name" value="NAD(P)-bd_dom_sf"/>
</dbReference>
<dbReference type="EMBL" id="JAQQWL010000005">
    <property type="protein sequence ID" value="KAK8073591.1"/>
    <property type="molecule type" value="Genomic_DNA"/>
</dbReference>
<dbReference type="PANTHER" id="PTHR10366:SF562">
    <property type="entry name" value="ALDEHYDE REDUCTASE II (AFU_ORTHOLOGUE AFUA_1G11360)"/>
    <property type="match status" value="1"/>
</dbReference>
<organism evidence="5 6">
    <name type="scientific">Apiospora phragmitis</name>
    <dbReference type="NCBI Taxonomy" id="2905665"/>
    <lineage>
        <taxon>Eukaryota</taxon>
        <taxon>Fungi</taxon>
        <taxon>Dikarya</taxon>
        <taxon>Ascomycota</taxon>
        <taxon>Pezizomycotina</taxon>
        <taxon>Sordariomycetes</taxon>
        <taxon>Xylariomycetidae</taxon>
        <taxon>Amphisphaeriales</taxon>
        <taxon>Apiosporaceae</taxon>
        <taxon>Apiospora</taxon>
    </lineage>
</organism>
<protein>
    <submittedName>
        <fullName evidence="5">Aldehyde reductase</fullName>
    </submittedName>
</protein>
<evidence type="ECO:0000259" key="4">
    <source>
        <dbReference type="Pfam" id="PF01370"/>
    </source>
</evidence>
<feature type="region of interest" description="Disordered" evidence="3">
    <location>
        <begin position="20"/>
        <end position="43"/>
    </location>
</feature>
<keyword evidence="1" id="KW-0560">Oxidoreductase</keyword>
<gene>
    <name evidence="5" type="ORF">PG994_004490</name>
</gene>
<dbReference type="Pfam" id="PF01370">
    <property type="entry name" value="Epimerase"/>
    <property type="match status" value="1"/>
</dbReference>
<dbReference type="RefSeq" id="XP_066718066.1">
    <property type="nucleotide sequence ID" value="XM_066855899.1"/>
</dbReference>
<evidence type="ECO:0000256" key="1">
    <source>
        <dbReference type="ARBA" id="ARBA00023002"/>
    </source>
</evidence>
<dbReference type="InterPro" id="IPR001509">
    <property type="entry name" value="Epimerase_deHydtase"/>
</dbReference>
<evidence type="ECO:0000256" key="3">
    <source>
        <dbReference type="SAM" id="MobiDB-lite"/>
    </source>
</evidence>
<evidence type="ECO:0000313" key="6">
    <source>
        <dbReference type="Proteomes" id="UP001480595"/>
    </source>
</evidence>
<name>A0ABR1VQR7_9PEZI</name>